<dbReference type="InterPro" id="IPR020796">
    <property type="entry name" value="ORC5"/>
</dbReference>
<evidence type="ECO:0000313" key="6">
    <source>
        <dbReference type="EMBL" id="KAK7071439.1"/>
    </source>
</evidence>
<protein>
    <submittedName>
        <fullName evidence="6">Origin recognition complex subunit 5</fullName>
    </submittedName>
</protein>
<reference evidence="6 7" key="1">
    <citation type="submission" date="2023-11" db="EMBL/GenBank/DDBJ databases">
        <title>Halocaridina rubra genome assembly.</title>
        <authorList>
            <person name="Smith C."/>
        </authorList>
    </citation>
    <scope>NUCLEOTIDE SEQUENCE [LARGE SCALE GENOMIC DNA]</scope>
    <source>
        <strain evidence="6">EP-1</strain>
        <tissue evidence="6">Whole</tissue>
    </source>
</reference>
<gene>
    <name evidence="6" type="primary">ORC5</name>
    <name evidence="6" type="ORF">SK128_022936</name>
</gene>
<dbReference type="InterPro" id="IPR048866">
    <property type="entry name" value="ORC5_lid"/>
</dbReference>
<dbReference type="GO" id="GO:0005664">
    <property type="term" value="C:nuclear origin of replication recognition complex"/>
    <property type="evidence" value="ECO:0007669"/>
    <property type="project" value="TreeGrafter"/>
</dbReference>
<feature type="domain" description="Origin recognition complex subunit 5 C-terminal" evidence="4">
    <location>
        <begin position="234"/>
        <end position="271"/>
    </location>
</feature>
<dbReference type="Pfam" id="PF14630">
    <property type="entry name" value="ORC5_C"/>
    <property type="match status" value="1"/>
</dbReference>
<feature type="domain" description="ORC5 lid" evidence="5">
    <location>
        <begin position="133"/>
        <end position="198"/>
    </location>
</feature>
<name>A0AAN9A222_HALRR</name>
<dbReference type="EMBL" id="JAXCGZ010014562">
    <property type="protein sequence ID" value="KAK7071439.1"/>
    <property type="molecule type" value="Genomic_DNA"/>
</dbReference>
<evidence type="ECO:0000313" key="7">
    <source>
        <dbReference type="Proteomes" id="UP001381693"/>
    </source>
</evidence>
<evidence type="ECO:0000259" key="4">
    <source>
        <dbReference type="Pfam" id="PF14630"/>
    </source>
</evidence>
<dbReference type="AlphaFoldDB" id="A0AAN9A222"/>
<feature type="non-terminal residue" evidence="6">
    <location>
        <position position="275"/>
    </location>
</feature>
<evidence type="ECO:0000256" key="2">
    <source>
        <dbReference type="ARBA" id="ARBA00022705"/>
    </source>
</evidence>
<dbReference type="GO" id="GO:0006270">
    <property type="term" value="P:DNA replication initiation"/>
    <property type="evidence" value="ECO:0007669"/>
    <property type="project" value="TreeGrafter"/>
</dbReference>
<keyword evidence="3" id="KW-0539">Nucleus</keyword>
<comment type="subcellular location">
    <subcellularLocation>
        <location evidence="1">Nucleus</location>
    </subcellularLocation>
</comment>
<evidence type="ECO:0000256" key="3">
    <source>
        <dbReference type="ARBA" id="ARBA00023242"/>
    </source>
</evidence>
<dbReference type="InterPro" id="IPR047088">
    <property type="entry name" value="ORC5_C"/>
</dbReference>
<sequence>MFETILNHLSHHVPSVSNNYTSYASCDNMGDFVHHLRVISLEKGNPRMAIVMENSERLRDCDVNVLPAFSRLQELTRDVNIIVIFCSTLPVDKFRPPTGLMEPVTYHFPQYTKDEVTEILLRGRPPSYPVHFYRNYINIVLSVFYLATKSFPELQHQVQLHFRVYCEPIEKGEATEDDIRKLWRNIEPRLKKSLESVYLREVTSAQFERMQKLTECSLSQDLPSIKSSGTKIELPYYSKFLLIAAYLASYNPARTDRRFFIKHHGKQRKTKAMIK</sequence>
<evidence type="ECO:0000259" key="5">
    <source>
        <dbReference type="Pfam" id="PF21639"/>
    </source>
</evidence>
<keyword evidence="2" id="KW-0235">DNA replication</keyword>
<organism evidence="6 7">
    <name type="scientific">Halocaridina rubra</name>
    <name type="common">Hawaiian red shrimp</name>
    <dbReference type="NCBI Taxonomy" id="373956"/>
    <lineage>
        <taxon>Eukaryota</taxon>
        <taxon>Metazoa</taxon>
        <taxon>Ecdysozoa</taxon>
        <taxon>Arthropoda</taxon>
        <taxon>Crustacea</taxon>
        <taxon>Multicrustacea</taxon>
        <taxon>Malacostraca</taxon>
        <taxon>Eumalacostraca</taxon>
        <taxon>Eucarida</taxon>
        <taxon>Decapoda</taxon>
        <taxon>Pleocyemata</taxon>
        <taxon>Caridea</taxon>
        <taxon>Atyoidea</taxon>
        <taxon>Atyidae</taxon>
        <taxon>Halocaridina</taxon>
    </lineage>
</organism>
<dbReference type="Pfam" id="PF21639">
    <property type="entry name" value="ORC5_lid"/>
    <property type="match status" value="1"/>
</dbReference>
<comment type="caution">
    <text evidence="6">The sequence shown here is derived from an EMBL/GenBank/DDBJ whole genome shotgun (WGS) entry which is preliminary data.</text>
</comment>
<dbReference type="Proteomes" id="UP001381693">
    <property type="component" value="Unassembled WGS sequence"/>
</dbReference>
<dbReference type="GO" id="GO:0003688">
    <property type="term" value="F:DNA replication origin binding"/>
    <property type="evidence" value="ECO:0007669"/>
    <property type="project" value="TreeGrafter"/>
</dbReference>
<keyword evidence="7" id="KW-1185">Reference proteome</keyword>
<accession>A0AAN9A222</accession>
<dbReference type="PANTHER" id="PTHR12705:SF0">
    <property type="entry name" value="ORIGIN RECOGNITION COMPLEX SUBUNIT 5"/>
    <property type="match status" value="1"/>
</dbReference>
<proteinExistence type="predicted"/>
<evidence type="ECO:0000256" key="1">
    <source>
        <dbReference type="ARBA" id="ARBA00004123"/>
    </source>
</evidence>
<dbReference type="PANTHER" id="PTHR12705">
    <property type="entry name" value="ORIGIN RECOGNITION COMPLEX SUBUNIT 5"/>
    <property type="match status" value="1"/>
</dbReference>